<dbReference type="PRINTS" id="PR00385">
    <property type="entry name" value="P450"/>
</dbReference>
<dbReference type="GO" id="GO:0005506">
    <property type="term" value="F:iron ion binding"/>
    <property type="evidence" value="ECO:0007669"/>
    <property type="project" value="InterPro"/>
</dbReference>
<dbReference type="GO" id="GO:0016705">
    <property type="term" value="F:oxidoreductase activity, acting on paired donors, with incorporation or reduction of molecular oxygen"/>
    <property type="evidence" value="ECO:0007669"/>
    <property type="project" value="InterPro"/>
</dbReference>
<dbReference type="Gene3D" id="1.10.630.10">
    <property type="entry name" value="Cytochrome P450"/>
    <property type="match status" value="1"/>
</dbReference>
<accession>A0A559MBY7</accession>
<evidence type="ECO:0000256" key="1">
    <source>
        <dbReference type="ARBA" id="ARBA00010617"/>
    </source>
</evidence>
<keyword evidence="5 7" id="KW-0503">Monooxygenase</keyword>
<keyword evidence="8" id="KW-1185">Reference proteome</keyword>
<evidence type="ECO:0000256" key="3">
    <source>
        <dbReference type="ARBA" id="ARBA00023002"/>
    </source>
</evidence>
<dbReference type="InterPro" id="IPR002401">
    <property type="entry name" value="Cyt_P450_E_grp-I"/>
</dbReference>
<evidence type="ECO:0000256" key="5">
    <source>
        <dbReference type="ARBA" id="ARBA00023033"/>
    </source>
</evidence>
<dbReference type="PRINTS" id="PR00463">
    <property type="entry name" value="EP450I"/>
</dbReference>
<dbReference type="CDD" id="cd11065">
    <property type="entry name" value="CYP64-like"/>
    <property type="match status" value="1"/>
</dbReference>
<organism evidence="7 8">
    <name type="scientific">Lachnellula willkommii</name>
    <dbReference type="NCBI Taxonomy" id="215461"/>
    <lineage>
        <taxon>Eukaryota</taxon>
        <taxon>Fungi</taxon>
        <taxon>Dikarya</taxon>
        <taxon>Ascomycota</taxon>
        <taxon>Pezizomycotina</taxon>
        <taxon>Leotiomycetes</taxon>
        <taxon>Helotiales</taxon>
        <taxon>Lachnaceae</taxon>
        <taxon>Lachnellula</taxon>
    </lineage>
</organism>
<dbReference type="EMBL" id="QGML01000848">
    <property type="protein sequence ID" value="TVY90475.1"/>
    <property type="molecule type" value="Genomic_DNA"/>
</dbReference>
<comment type="similarity">
    <text evidence="1">Belongs to the cytochrome P450 family.</text>
</comment>
<proteinExistence type="inferred from homology"/>
<dbReference type="PANTHER" id="PTHR46300:SF2">
    <property type="entry name" value="CYTOCHROME P450 MONOOXYGENASE ALNH-RELATED"/>
    <property type="match status" value="1"/>
</dbReference>
<dbReference type="PANTHER" id="PTHR46300">
    <property type="entry name" value="P450, PUTATIVE (EUROFUNG)-RELATED-RELATED"/>
    <property type="match status" value="1"/>
</dbReference>
<evidence type="ECO:0000313" key="8">
    <source>
        <dbReference type="Proteomes" id="UP000315522"/>
    </source>
</evidence>
<evidence type="ECO:0000256" key="4">
    <source>
        <dbReference type="ARBA" id="ARBA00023004"/>
    </source>
</evidence>
<keyword evidence="4 6" id="KW-0408">Iron</keyword>
<sequence>MNSVLLLFTAGGSALVLYFFATLLRVGRRSKDLPPGPPTVPILGNLHLVGTPLDLMELELLSFFRYQKRGLICNIRNGQKNMGMSLSTFFKQALAELMERPIYSLILGTKTYIILSTPTAVKDLLDKKSSIYSSRPDIYLGQDVVSDGQRFVTMKYGPMWRSVHKMMHNTLNIQTAVAYIPYQDLENKDMMLAFLDEPEGFRKHVRRYTTSLTTQMVYGFRTTSQHDPRLLKFFENFEEWGKLVTAGSAQILDLYPMLRNLPAFLTPAYQGALKLGKKELELYMLNWMSTKNSIKNGTCHPCFSYDVLKAQKNEGFSDEQAAYIAGSLLEGGSDTTSGTLVGFIEAMMMFPEVQRTAQAQIDRVVGPDRLPTLDDIVNLRYIHACVKETIRWMPTLIIGVPHSNIQEDEYKGYKIPNGSTIVANNWTLNMDPKRNPNPRVFDPTRFENDFQGEKESATNKDENQRQNWIFGSGRRLCQGMHIAERSLFMGMARMLWAFNFERPTDENGVPIPVDIDSFVGGIAVQPEDFEVNIIPRSKEKADIIRNAWKDCEETLLDVETKQWLEVPPGMTFNTAETLKV</sequence>
<reference evidence="7 8" key="1">
    <citation type="submission" date="2018-05" db="EMBL/GenBank/DDBJ databases">
        <title>Genome sequencing and assembly of the regulated plant pathogen Lachnellula willkommii and related sister species for the development of diagnostic species identification markers.</title>
        <authorList>
            <person name="Giroux E."/>
            <person name="Bilodeau G."/>
        </authorList>
    </citation>
    <scope>NUCLEOTIDE SEQUENCE [LARGE SCALE GENOMIC DNA]</scope>
    <source>
        <strain evidence="7 8">CBS 172.35</strain>
    </source>
</reference>
<evidence type="ECO:0000313" key="7">
    <source>
        <dbReference type="EMBL" id="TVY90475.1"/>
    </source>
</evidence>
<dbReference type="Pfam" id="PF00067">
    <property type="entry name" value="p450"/>
    <property type="match status" value="1"/>
</dbReference>
<evidence type="ECO:0000256" key="2">
    <source>
        <dbReference type="ARBA" id="ARBA00022723"/>
    </source>
</evidence>
<dbReference type="Proteomes" id="UP000315522">
    <property type="component" value="Unassembled WGS sequence"/>
</dbReference>
<keyword evidence="6" id="KW-0349">Heme</keyword>
<dbReference type="GO" id="GO:0020037">
    <property type="term" value="F:heme binding"/>
    <property type="evidence" value="ECO:0007669"/>
    <property type="project" value="InterPro"/>
</dbReference>
<dbReference type="InterPro" id="IPR050364">
    <property type="entry name" value="Cytochrome_P450_fung"/>
</dbReference>
<feature type="binding site" description="axial binding residue" evidence="6">
    <location>
        <position position="477"/>
    </location>
    <ligand>
        <name>heme</name>
        <dbReference type="ChEBI" id="CHEBI:30413"/>
    </ligand>
    <ligandPart>
        <name>Fe</name>
        <dbReference type="ChEBI" id="CHEBI:18248"/>
    </ligandPart>
</feature>
<comment type="caution">
    <text evidence="7">The sequence shown here is derived from an EMBL/GenBank/DDBJ whole genome shotgun (WGS) entry which is preliminary data.</text>
</comment>
<dbReference type="AlphaFoldDB" id="A0A559MBY7"/>
<dbReference type="InterPro" id="IPR001128">
    <property type="entry name" value="Cyt_P450"/>
</dbReference>
<dbReference type="InterPro" id="IPR036396">
    <property type="entry name" value="Cyt_P450_sf"/>
</dbReference>
<dbReference type="GO" id="GO:0004497">
    <property type="term" value="F:monooxygenase activity"/>
    <property type="evidence" value="ECO:0007669"/>
    <property type="project" value="UniProtKB-KW"/>
</dbReference>
<protein>
    <submittedName>
        <fullName evidence="7">Cytochrome P450 monooxygenase</fullName>
    </submittedName>
</protein>
<evidence type="ECO:0000256" key="6">
    <source>
        <dbReference type="PIRSR" id="PIRSR602401-1"/>
    </source>
</evidence>
<comment type="cofactor">
    <cofactor evidence="6">
        <name>heme</name>
        <dbReference type="ChEBI" id="CHEBI:30413"/>
    </cofactor>
</comment>
<keyword evidence="2 6" id="KW-0479">Metal-binding</keyword>
<dbReference type="SUPFAM" id="SSF48264">
    <property type="entry name" value="Cytochrome P450"/>
    <property type="match status" value="1"/>
</dbReference>
<keyword evidence="3" id="KW-0560">Oxidoreductase</keyword>
<name>A0A559MBY7_9HELO</name>
<gene>
    <name evidence="7" type="primary">yanC_1</name>
    <name evidence="7" type="ORF">LAWI1_G005903</name>
</gene>